<dbReference type="PROSITE" id="PS00131">
    <property type="entry name" value="CARBOXYPEPT_SER_SER"/>
    <property type="match status" value="1"/>
</dbReference>
<dbReference type="InterPro" id="IPR001563">
    <property type="entry name" value="Peptidase_S10"/>
</dbReference>
<dbReference type="EC" id="3.4.16.-" evidence="7"/>
<feature type="chain" id="PRO_5025707791" description="Carboxypeptidase" evidence="7">
    <location>
        <begin position="18"/>
        <end position="514"/>
    </location>
</feature>
<dbReference type="GO" id="GO:0004185">
    <property type="term" value="F:serine-type carboxypeptidase activity"/>
    <property type="evidence" value="ECO:0007669"/>
    <property type="project" value="UniProtKB-UniRule"/>
</dbReference>
<keyword evidence="5 7" id="KW-0378">Hydrolase</keyword>
<keyword evidence="9" id="KW-1185">Reference proteome</keyword>
<protein>
    <recommendedName>
        <fullName evidence="7">Carboxypeptidase</fullName>
        <ecNumber evidence="7">3.4.16.-</ecNumber>
    </recommendedName>
</protein>
<dbReference type="OrthoDB" id="3790045at2759"/>
<evidence type="ECO:0000256" key="7">
    <source>
        <dbReference type="RuleBase" id="RU361156"/>
    </source>
</evidence>
<accession>A0A6A5WJC3</accession>
<dbReference type="AlphaFoldDB" id="A0A6A5WJC3"/>
<dbReference type="GO" id="GO:0006508">
    <property type="term" value="P:proteolysis"/>
    <property type="evidence" value="ECO:0007669"/>
    <property type="project" value="UniProtKB-KW"/>
</dbReference>
<keyword evidence="2 7" id="KW-0121">Carboxypeptidase</keyword>
<dbReference type="Proteomes" id="UP000799779">
    <property type="component" value="Unassembled WGS sequence"/>
</dbReference>
<gene>
    <name evidence="8" type="ORF">P154DRAFT_433790</name>
</gene>
<comment type="similarity">
    <text evidence="1 7">Belongs to the peptidase S10 family.</text>
</comment>
<dbReference type="Gene3D" id="1.10.287.410">
    <property type="match status" value="1"/>
</dbReference>
<evidence type="ECO:0000313" key="8">
    <source>
        <dbReference type="EMBL" id="KAF2001044.1"/>
    </source>
</evidence>
<feature type="signal peptide" evidence="7">
    <location>
        <begin position="1"/>
        <end position="17"/>
    </location>
</feature>
<dbReference type="SUPFAM" id="SSF53474">
    <property type="entry name" value="alpha/beta-Hydrolases"/>
    <property type="match status" value="1"/>
</dbReference>
<evidence type="ECO:0000256" key="4">
    <source>
        <dbReference type="ARBA" id="ARBA00022729"/>
    </source>
</evidence>
<reference evidence="8" key="1">
    <citation type="journal article" date="2020" name="Stud. Mycol.">
        <title>101 Dothideomycetes genomes: a test case for predicting lifestyles and emergence of pathogens.</title>
        <authorList>
            <person name="Haridas S."/>
            <person name="Albert R."/>
            <person name="Binder M."/>
            <person name="Bloem J."/>
            <person name="Labutti K."/>
            <person name="Salamov A."/>
            <person name="Andreopoulos B."/>
            <person name="Baker S."/>
            <person name="Barry K."/>
            <person name="Bills G."/>
            <person name="Bluhm B."/>
            <person name="Cannon C."/>
            <person name="Castanera R."/>
            <person name="Culley D."/>
            <person name="Daum C."/>
            <person name="Ezra D."/>
            <person name="Gonzalez J."/>
            <person name="Henrissat B."/>
            <person name="Kuo A."/>
            <person name="Liang C."/>
            <person name="Lipzen A."/>
            <person name="Lutzoni F."/>
            <person name="Magnuson J."/>
            <person name="Mondo S."/>
            <person name="Nolan M."/>
            <person name="Ohm R."/>
            <person name="Pangilinan J."/>
            <person name="Park H.-J."/>
            <person name="Ramirez L."/>
            <person name="Alfaro M."/>
            <person name="Sun H."/>
            <person name="Tritt A."/>
            <person name="Yoshinaga Y."/>
            <person name="Zwiers L.-H."/>
            <person name="Turgeon B."/>
            <person name="Goodwin S."/>
            <person name="Spatafora J."/>
            <person name="Crous P."/>
            <person name="Grigoriev I."/>
        </authorList>
    </citation>
    <scope>NUCLEOTIDE SEQUENCE</scope>
    <source>
        <strain evidence="8">CBS 123094</strain>
    </source>
</reference>
<name>A0A6A5WJC3_9PLEO</name>
<evidence type="ECO:0000256" key="3">
    <source>
        <dbReference type="ARBA" id="ARBA00022670"/>
    </source>
</evidence>
<evidence type="ECO:0000256" key="6">
    <source>
        <dbReference type="ARBA" id="ARBA00023180"/>
    </source>
</evidence>
<dbReference type="InterPro" id="IPR029058">
    <property type="entry name" value="AB_hydrolase_fold"/>
</dbReference>
<evidence type="ECO:0000256" key="1">
    <source>
        <dbReference type="ARBA" id="ARBA00009431"/>
    </source>
</evidence>
<organism evidence="8 9">
    <name type="scientific">Amniculicola lignicola CBS 123094</name>
    <dbReference type="NCBI Taxonomy" id="1392246"/>
    <lineage>
        <taxon>Eukaryota</taxon>
        <taxon>Fungi</taxon>
        <taxon>Dikarya</taxon>
        <taxon>Ascomycota</taxon>
        <taxon>Pezizomycotina</taxon>
        <taxon>Dothideomycetes</taxon>
        <taxon>Pleosporomycetidae</taxon>
        <taxon>Pleosporales</taxon>
        <taxon>Amniculicolaceae</taxon>
        <taxon>Amniculicola</taxon>
    </lineage>
</organism>
<dbReference type="EMBL" id="ML977585">
    <property type="protein sequence ID" value="KAF2001044.1"/>
    <property type="molecule type" value="Genomic_DNA"/>
</dbReference>
<evidence type="ECO:0000256" key="2">
    <source>
        <dbReference type="ARBA" id="ARBA00022645"/>
    </source>
</evidence>
<sequence>MVASVFLWLFLPVLAIALPWPPQRPILLDDLKAGRHNSSELRRECFETFDTTTNKNDTVCVNSIVNPGPGSGAKPLNWGASLQFVGYIDYDAGNSHSYFWLVMSENNPLTAPLVLWLNGGPGASSLLGLFDQWGPRKIVRQDKDATSLPKLEDNKYRVTQNLNWLFLEHPLGVGFSNSNERVRTSNDAAIHVLRFLTGFLSATFAHPDNKAFQFSGTPLHIAGESYAGHYIPAIGDALIKNGNLWKAWNVQSLIIGNGFVDVAYTAPGLYDLFCAEPPLIVPDKPAVAKQICDKHELYTKDCMYAVQKCRNKVSHTCQYTSNQCRDASGRIWAEDLGRDIYDYKKSTKQGLERTRHYGKTFKTFLDAKNAPTENAIGADPNIQWEYTKGGVFDDFLESGDWAKSYLPELEFVLSAGKNVLLYAGDQDLAVPFTAVKATAEELRWNNRDTFRECLRRPEDQLKKLGTYGSYVRFDQLTFARIYGAGHMINENKPAEAKDMFEKWILRNTEFTNCV</sequence>
<evidence type="ECO:0000313" key="9">
    <source>
        <dbReference type="Proteomes" id="UP000799779"/>
    </source>
</evidence>
<dbReference type="PANTHER" id="PTHR11802">
    <property type="entry name" value="SERINE PROTEASE FAMILY S10 SERINE CARBOXYPEPTIDASE"/>
    <property type="match status" value="1"/>
</dbReference>
<proteinExistence type="inferred from homology"/>
<dbReference type="InterPro" id="IPR018202">
    <property type="entry name" value="Ser_caboxypep_ser_AS"/>
</dbReference>
<evidence type="ECO:0000256" key="5">
    <source>
        <dbReference type="ARBA" id="ARBA00022801"/>
    </source>
</evidence>
<keyword evidence="3 7" id="KW-0645">Protease</keyword>
<keyword evidence="4 7" id="KW-0732">Signal</keyword>
<dbReference type="PANTHER" id="PTHR11802:SF113">
    <property type="entry name" value="SERINE CARBOXYPEPTIDASE CTSA-4.1"/>
    <property type="match status" value="1"/>
</dbReference>
<keyword evidence="6" id="KW-0325">Glycoprotein</keyword>
<dbReference type="Gene3D" id="3.40.50.1820">
    <property type="entry name" value="alpha/beta hydrolase"/>
    <property type="match status" value="1"/>
</dbReference>
<dbReference type="PRINTS" id="PR00724">
    <property type="entry name" value="CRBOXYPTASEC"/>
</dbReference>
<dbReference type="Pfam" id="PF00450">
    <property type="entry name" value="Peptidase_S10"/>
    <property type="match status" value="1"/>
</dbReference>